<name>A0A941EBQ8_9ACTN</name>
<reference evidence="1" key="1">
    <citation type="submission" date="2021-04" db="EMBL/GenBank/DDBJ databases">
        <title>Genome based classification of Actinospica acidithermotolerans sp. nov., an actinobacterium isolated from an Indonesian hot spring.</title>
        <authorList>
            <person name="Kusuma A.B."/>
            <person name="Putra K.E."/>
            <person name="Nafisah S."/>
            <person name="Loh J."/>
            <person name="Nouioui I."/>
            <person name="Goodfellow M."/>
        </authorList>
    </citation>
    <scope>NUCLEOTIDE SEQUENCE</scope>
    <source>
        <strain evidence="1">MGRD01-02</strain>
    </source>
</reference>
<dbReference type="AlphaFoldDB" id="A0A941EBQ8"/>
<gene>
    <name evidence="1" type="ORF">KDK95_01395</name>
</gene>
<dbReference type="EMBL" id="JAGSOH010000002">
    <property type="protein sequence ID" value="MBR7824944.1"/>
    <property type="molecule type" value="Genomic_DNA"/>
</dbReference>
<sequence>MTQAGAGARLSGTHTADQFYSWVPAAMYPSDVSPIPEGFYDTGNKIAVNSKYADVASASCSMILDYASGPGFGEEAYFIDQGEDSAAKNSYAYGMYEFSTPAQASALVNELAAKFASCGSFTYSNSSGASAPVTLTVGPRSEAAEVTSANTAVDLRLTLTYKGKTDVGDLVFAADGNVVVFATSASTTGTLSTAVDNAKVVQETLSAFTSAEAGGASPSAGASSAAASWTPCVVGGQTVPPSIEYSSPEWEKKCGVTAPADAVRVYSTDAAPARVLAAVGGGTR</sequence>
<dbReference type="InterPro" id="IPR038232">
    <property type="entry name" value="PknH-like_Extracell_sf"/>
</dbReference>
<dbReference type="Proteomes" id="UP000676325">
    <property type="component" value="Unassembled WGS sequence"/>
</dbReference>
<organism evidence="1 2">
    <name type="scientific">Actinospica acidithermotolerans</name>
    <dbReference type="NCBI Taxonomy" id="2828514"/>
    <lineage>
        <taxon>Bacteria</taxon>
        <taxon>Bacillati</taxon>
        <taxon>Actinomycetota</taxon>
        <taxon>Actinomycetes</taxon>
        <taxon>Catenulisporales</taxon>
        <taxon>Actinospicaceae</taxon>
        <taxon>Actinospica</taxon>
    </lineage>
</organism>
<dbReference type="Gene3D" id="3.40.1000.70">
    <property type="entry name" value="PknH-like extracellular domain"/>
    <property type="match status" value="1"/>
</dbReference>
<protein>
    <submittedName>
        <fullName evidence="1">Sensor domain-containing protein</fullName>
    </submittedName>
</protein>
<dbReference type="RefSeq" id="WP_212516095.1">
    <property type="nucleotide sequence ID" value="NZ_JAGSOH010000002.1"/>
</dbReference>
<accession>A0A941EBQ8</accession>
<evidence type="ECO:0000313" key="2">
    <source>
        <dbReference type="Proteomes" id="UP000676325"/>
    </source>
</evidence>
<evidence type="ECO:0000313" key="1">
    <source>
        <dbReference type="EMBL" id="MBR7824944.1"/>
    </source>
</evidence>
<keyword evidence="2" id="KW-1185">Reference proteome</keyword>
<proteinExistence type="predicted"/>
<comment type="caution">
    <text evidence="1">The sequence shown here is derived from an EMBL/GenBank/DDBJ whole genome shotgun (WGS) entry which is preliminary data.</text>
</comment>